<comment type="caution">
    <text evidence="5">The sequence shown here is derived from an EMBL/GenBank/DDBJ whole genome shotgun (WGS) entry which is preliminary data.</text>
</comment>
<keyword evidence="1" id="KW-0285">Flavoprotein</keyword>
<evidence type="ECO:0000313" key="5">
    <source>
        <dbReference type="EMBL" id="MFD1232386.1"/>
    </source>
</evidence>
<evidence type="ECO:0000259" key="4">
    <source>
        <dbReference type="PROSITE" id="PS51387"/>
    </source>
</evidence>
<proteinExistence type="predicted"/>
<dbReference type="Pfam" id="PF00941">
    <property type="entry name" value="FAD_binding_5"/>
    <property type="match status" value="1"/>
</dbReference>
<dbReference type="SMART" id="SM01092">
    <property type="entry name" value="CO_deh_flav_C"/>
    <property type="match status" value="1"/>
</dbReference>
<name>A0ABW3VC64_9PSEU</name>
<dbReference type="InterPro" id="IPR002346">
    <property type="entry name" value="Mopterin_DH_FAD-bd"/>
</dbReference>
<dbReference type="InterPro" id="IPR016166">
    <property type="entry name" value="FAD-bd_PCMH"/>
</dbReference>
<dbReference type="InterPro" id="IPR005107">
    <property type="entry name" value="CO_DH_flav_C"/>
</dbReference>
<keyword evidence="3" id="KW-0560">Oxidoreductase</keyword>
<dbReference type="InterPro" id="IPR051312">
    <property type="entry name" value="Diverse_Substr_Oxidored"/>
</dbReference>
<dbReference type="InterPro" id="IPR036318">
    <property type="entry name" value="FAD-bd_PCMH-like_sf"/>
</dbReference>
<evidence type="ECO:0000256" key="1">
    <source>
        <dbReference type="ARBA" id="ARBA00022630"/>
    </source>
</evidence>
<dbReference type="PANTHER" id="PTHR42659">
    <property type="entry name" value="XANTHINE DEHYDROGENASE SUBUNIT C-RELATED"/>
    <property type="match status" value="1"/>
</dbReference>
<evidence type="ECO:0000313" key="6">
    <source>
        <dbReference type="Proteomes" id="UP001597182"/>
    </source>
</evidence>
<dbReference type="SUPFAM" id="SSF55447">
    <property type="entry name" value="CO dehydrogenase flavoprotein C-terminal domain-like"/>
    <property type="match status" value="1"/>
</dbReference>
<dbReference type="Gene3D" id="3.30.465.10">
    <property type="match status" value="1"/>
</dbReference>
<dbReference type="InterPro" id="IPR036683">
    <property type="entry name" value="CO_DH_flav_C_dom_sf"/>
</dbReference>
<dbReference type="PROSITE" id="PS51387">
    <property type="entry name" value="FAD_PCMH"/>
    <property type="match status" value="1"/>
</dbReference>
<dbReference type="EMBL" id="JBHTMB010000022">
    <property type="protein sequence ID" value="MFD1232386.1"/>
    <property type="molecule type" value="Genomic_DNA"/>
</dbReference>
<dbReference type="InterPro" id="IPR016169">
    <property type="entry name" value="FAD-bd_PCMH_sub2"/>
</dbReference>
<keyword evidence="2" id="KW-0274">FAD</keyword>
<dbReference type="Gene3D" id="3.30.43.10">
    <property type="entry name" value="Uridine Diphospho-n-acetylenolpyruvylglucosamine Reductase, domain 2"/>
    <property type="match status" value="1"/>
</dbReference>
<organism evidence="5 6">
    <name type="scientific">Pseudonocardia benzenivorans</name>
    <dbReference type="NCBI Taxonomy" id="228005"/>
    <lineage>
        <taxon>Bacteria</taxon>
        <taxon>Bacillati</taxon>
        <taxon>Actinomycetota</taxon>
        <taxon>Actinomycetes</taxon>
        <taxon>Pseudonocardiales</taxon>
        <taxon>Pseudonocardiaceae</taxon>
        <taxon>Pseudonocardia</taxon>
    </lineage>
</organism>
<dbReference type="PANTHER" id="PTHR42659:SF2">
    <property type="entry name" value="XANTHINE DEHYDROGENASE SUBUNIT C-RELATED"/>
    <property type="match status" value="1"/>
</dbReference>
<dbReference type="RefSeq" id="WP_013678443.1">
    <property type="nucleotide sequence ID" value="NZ_BAABKS010000019.1"/>
</dbReference>
<feature type="domain" description="FAD-binding PCMH-type" evidence="4">
    <location>
        <begin position="1"/>
        <end position="170"/>
    </location>
</feature>
<evidence type="ECO:0000256" key="2">
    <source>
        <dbReference type="ARBA" id="ARBA00022827"/>
    </source>
</evidence>
<keyword evidence="6" id="KW-1185">Reference proteome</keyword>
<sequence>MELSTADSVDEALDELSRRGERCRVLAGGTDVMIQLARREIAPEHLLHVERLGELRAVETDGSTRLGALVTHRDLAVGRLGPGYAAVAESAATVGGLQTQVVGTIGGNVCNASPAADTLPALLVHDAEVTLRSVRGSRTVPLAEFVVGRRVTTRAPDELLTTITLGRPAPRTGDVYLKVGRRSAMEVAIVGLAARLTFDGTGVVTDARIAVASVGPRPLRSVGAETALVGGTGDAESVHAAAKALLQDVDPIDDVRGTADYRRRVIPGLLGRAVRVCAQRAEG</sequence>
<reference evidence="6" key="1">
    <citation type="journal article" date="2019" name="Int. J. Syst. Evol. Microbiol.">
        <title>The Global Catalogue of Microorganisms (GCM) 10K type strain sequencing project: providing services to taxonomists for standard genome sequencing and annotation.</title>
        <authorList>
            <consortium name="The Broad Institute Genomics Platform"/>
            <consortium name="The Broad Institute Genome Sequencing Center for Infectious Disease"/>
            <person name="Wu L."/>
            <person name="Ma J."/>
        </authorList>
    </citation>
    <scope>NUCLEOTIDE SEQUENCE [LARGE SCALE GENOMIC DNA]</scope>
    <source>
        <strain evidence="6">CCUG 49018</strain>
    </source>
</reference>
<accession>A0ABW3VC64</accession>
<evidence type="ECO:0000256" key="3">
    <source>
        <dbReference type="ARBA" id="ARBA00023002"/>
    </source>
</evidence>
<gene>
    <name evidence="5" type="ORF">ACFQ34_03730</name>
</gene>
<dbReference type="Proteomes" id="UP001597182">
    <property type="component" value="Unassembled WGS sequence"/>
</dbReference>
<dbReference type="SUPFAM" id="SSF56176">
    <property type="entry name" value="FAD-binding/transporter-associated domain-like"/>
    <property type="match status" value="1"/>
</dbReference>
<dbReference type="Pfam" id="PF03450">
    <property type="entry name" value="CO_deh_flav_C"/>
    <property type="match status" value="1"/>
</dbReference>
<protein>
    <submittedName>
        <fullName evidence="5">FAD binding domain-containing protein</fullName>
    </submittedName>
</protein>
<dbReference type="InterPro" id="IPR016167">
    <property type="entry name" value="FAD-bd_PCMH_sub1"/>
</dbReference>
<dbReference type="Gene3D" id="3.30.390.50">
    <property type="entry name" value="CO dehydrogenase flavoprotein, C-terminal domain"/>
    <property type="match status" value="1"/>
</dbReference>